<dbReference type="CDD" id="cd00495">
    <property type="entry name" value="Ribosomal_L25_TL5_CTC"/>
    <property type="match status" value="1"/>
</dbReference>
<evidence type="ECO:0000313" key="9">
    <source>
        <dbReference type="EMBL" id="NMD88472.1"/>
    </source>
</evidence>
<evidence type="ECO:0000313" key="11">
    <source>
        <dbReference type="Proteomes" id="UP000245959"/>
    </source>
</evidence>
<dbReference type="GO" id="GO:0022625">
    <property type="term" value="C:cytosolic large ribosomal subunit"/>
    <property type="evidence" value="ECO:0007669"/>
    <property type="project" value="TreeGrafter"/>
</dbReference>
<evidence type="ECO:0000256" key="2">
    <source>
        <dbReference type="ARBA" id="ARBA00022884"/>
    </source>
</evidence>
<dbReference type="GO" id="GO:0008097">
    <property type="term" value="F:5S rRNA binding"/>
    <property type="evidence" value="ECO:0007669"/>
    <property type="project" value="InterPro"/>
</dbReference>
<evidence type="ECO:0000259" key="7">
    <source>
        <dbReference type="Pfam" id="PF01386"/>
    </source>
</evidence>
<evidence type="ECO:0000256" key="6">
    <source>
        <dbReference type="SAM" id="MobiDB-lite"/>
    </source>
</evidence>
<dbReference type="InterPro" id="IPR011035">
    <property type="entry name" value="Ribosomal_bL25/Gln-tRNA_synth"/>
</dbReference>
<reference evidence="9 12" key="2">
    <citation type="submission" date="2020-04" db="EMBL/GenBank/DDBJ databases">
        <authorList>
            <person name="Hitch T.C.A."/>
            <person name="Wylensek D."/>
            <person name="Clavel T."/>
        </authorList>
    </citation>
    <scope>NUCLEOTIDE SEQUENCE [LARGE SCALE GENOMIC DNA]</scope>
    <source>
        <strain evidence="9 12">COR2-253-APC-1A</strain>
    </source>
</reference>
<comment type="caution">
    <text evidence="10">The sequence shown here is derived from an EMBL/GenBank/DDBJ whole genome shotgun (WGS) entry which is preliminary data.</text>
</comment>
<feature type="region of interest" description="Disordered" evidence="6">
    <location>
        <begin position="183"/>
        <end position="209"/>
    </location>
</feature>
<accession>A0A2U1B291</accession>
<evidence type="ECO:0000313" key="10">
    <source>
        <dbReference type="EMBL" id="PVY42796.1"/>
    </source>
</evidence>
<proteinExistence type="inferred from homology"/>
<dbReference type="EMBL" id="QEKH01000010">
    <property type="protein sequence ID" value="PVY42796.1"/>
    <property type="molecule type" value="Genomic_DNA"/>
</dbReference>
<dbReference type="InterPro" id="IPR020056">
    <property type="entry name" value="Rbsml_bL25/Gln-tRNA_synth_N"/>
</dbReference>
<organism evidence="10 11">
    <name type="scientific">Victivallis vadensis</name>
    <dbReference type="NCBI Taxonomy" id="172901"/>
    <lineage>
        <taxon>Bacteria</taxon>
        <taxon>Pseudomonadati</taxon>
        <taxon>Lentisphaerota</taxon>
        <taxon>Lentisphaeria</taxon>
        <taxon>Victivallales</taxon>
        <taxon>Victivallaceae</taxon>
        <taxon>Victivallis</taxon>
    </lineage>
</organism>
<protein>
    <recommendedName>
        <fullName evidence="5">Large ribosomal subunit protein bL25</fullName>
    </recommendedName>
    <alternativeName>
        <fullName evidence="5">General stress protein CTC</fullName>
    </alternativeName>
</protein>
<dbReference type="SUPFAM" id="SSF50715">
    <property type="entry name" value="Ribosomal protein L25-like"/>
    <property type="match status" value="1"/>
</dbReference>
<dbReference type="Gene3D" id="2.40.240.10">
    <property type="entry name" value="Ribosomal Protein L25, Chain P"/>
    <property type="match status" value="1"/>
</dbReference>
<dbReference type="Pfam" id="PF14693">
    <property type="entry name" value="Ribosomal_TL5_C"/>
    <property type="match status" value="1"/>
</dbReference>
<dbReference type="OrthoDB" id="9790002at2"/>
<dbReference type="PANTHER" id="PTHR33284">
    <property type="entry name" value="RIBOSOMAL PROTEIN L25/GLN-TRNA SYNTHETASE, ANTI-CODON-BINDING DOMAIN-CONTAINING PROTEIN"/>
    <property type="match status" value="1"/>
</dbReference>
<dbReference type="Proteomes" id="UP000245959">
    <property type="component" value="Unassembled WGS sequence"/>
</dbReference>
<gene>
    <name evidence="5" type="primary">rplY</name>
    <name evidence="5" type="synonym">ctc</name>
    <name evidence="10" type="ORF">C8D82_110105</name>
    <name evidence="9" type="ORF">HF882_17940</name>
</gene>
<dbReference type="Proteomes" id="UP000576225">
    <property type="component" value="Unassembled WGS sequence"/>
</dbReference>
<reference evidence="10 11" key="1">
    <citation type="submission" date="2018-04" db="EMBL/GenBank/DDBJ databases">
        <title>Genomic Encyclopedia of Type Strains, Phase IV (KMG-IV): sequencing the most valuable type-strain genomes for metagenomic binning, comparative biology and taxonomic classification.</title>
        <authorList>
            <person name="Goeker M."/>
        </authorList>
    </citation>
    <scope>NUCLEOTIDE SEQUENCE [LARGE SCALE GENOMIC DNA]</scope>
    <source>
        <strain evidence="10 11">DSM 14823</strain>
    </source>
</reference>
<dbReference type="HAMAP" id="MF_01334">
    <property type="entry name" value="Ribosomal_bL25_CTC"/>
    <property type="match status" value="1"/>
</dbReference>
<evidence type="ECO:0000256" key="4">
    <source>
        <dbReference type="ARBA" id="ARBA00023274"/>
    </source>
</evidence>
<name>A0A2U1B291_9BACT</name>
<dbReference type="InterPro" id="IPR037121">
    <property type="entry name" value="Ribosomal_bL25_C"/>
</dbReference>
<dbReference type="GeneID" id="78295019"/>
<keyword evidence="1 5" id="KW-0699">rRNA-binding</keyword>
<comment type="function">
    <text evidence="5">This is one of the proteins that binds to the 5S RNA in the ribosome where it forms part of the central protuberance.</text>
</comment>
<dbReference type="EMBL" id="JABAEW010000047">
    <property type="protein sequence ID" value="NMD88472.1"/>
    <property type="molecule type" value="Genomic_DNA"/>
</dbReference>
<dbReference type="InterPro" id="IPR020930">
    <property type="entry name" value="Ribosomal_uL5_bac-type"/>
</dbReference>
<evidence type="ECO:0000256" key="3">
    <source>
        <dbReference type="ARBA" id="ARBA00022980"/>
    </source>
</evidence>
<comment type="subunit">
    <text evidence="5">Part of the 50S ribosomal subunit; part of the 5S rRNA/L5/L18/L25 subcomplex. Contacts the 5S rRNA. Binds to the 5S rRNA independently of L5 and L18.</text>
</comment>
<dbReference type="GO" id="GO:0006412">
    <property type="term" value="P:translation"/>
    <property type="evidence" value="ECO:0007669"/>
    <property type="project" value="UniProtKB-UniRule"/>
</dbReference>
<dbReference type="PANTHER" id="PTHR33284:SF1">
    <property type="entry name" value="RIBOSOMAL PROTEIN L25_GLN-TRNA SYNTHETASE, ANTI-CODON-BINDING DOMAIN-CONTAINING PROTEIN"/>
    <property type="match status" value="1"/>
</dbReference>
<evidence type="ECO:0000313" key="12">
    <source>
        <dbReference type="Proteomes" id="UP000576225"/>
    </source>
</evidence>
<sequence>MSNVSNEIAVQERKDFGKNASRRARKAGQIPASVYSKGKESKSFLVDADAWKVLTGHHGSHMVTLKNGDAEIHALIKEVQFNYLKNYVYHIDFQEVDMDKEIVAAVPVHAHGESVGAAHGGILEQELHELEVICRPADLPEAVTADVTKLDKGEHLCVKDLVLPQGVRTEVDGETIVFHVGLPKEEAEAPAEEAPAEPEAIKEKKADEK</sequence>
<dbReference type="NCBIfam" id="TIGR00731">
    <property type="entry name" value="bL25_bact_ctc"/>
    <property type="match status" value="1"/>
</dbReference>
<dbReference type="GO" id="GO:0003735">
    <property type="term" value="F:structural constituent of ribosome"/>
    <property type="evidence" value="ECO:0007669"/>
    <property type="project" value="InterPro"/>
</dbReference>
<dbReference type="InterPro" id="IPR001021">
    <property type="entry name" value="Ribosomal_bL25_long"/>
</dbReference>
<keyword evidence="2 5" id="KW-0694">RNA-binding</keyword>
<keyword evidence="3 5" id="KW-0689">Ribosomal protein</keyword>
<feature type="compositionally biased region" description="Basic and acidic residues" evidence="6">
    <location>
        <begin position="199"/>
        <end position="209"/>
    </location>
</feature>
<dbReference type="RefSeq" id="WP_116883706.1">
    <property type="nucleotide sequence ID" value="NZ_CABMMC010000015.1"/>
</dbReference>
<feature type="domain" description="Large ribosomal subunit protein bL25 L25" evidence="7">
    <location>
        <begin position="8"/>
        <end position="93"/>
    </location>
</feature>
<keyword evidence="4 5" id="KW-0687">Ribonucleoprotein</keyword>
<feature type="domain" description="Large ribosomal subunit protein bL25 beta" evidence="8">
    <location>
        <begin position="102"/>
        <end position="183"/>
    </location>
</feature>
<dbReference type="InterPro" id="IPR020057">
    <property type="entry name" value="Ribosomal_bL25_b-dom"/>
</dbReference>
<evidence type="ECO:0000256" key="5">
    <source>
        <dbReference type="HAMAP-Rule" id="MF_01334"/>
    </source>
</evidence>
<dbReference type="InterPro" id="IPR029751">
    <property type="entry name" value="Ribosomal_L25_dom"/>
</dbReference>
<comment type="similarity">
    <text evidence="5">Belongs to the bacterial ribosomal protein bL25 family. CTC subfamily.</text>
</comment>
<evidence type="ECO:0000256" key="1">
    <source>
        <dbReference type="ARBA" id="ARBA00022730"/>
    </source>
</evidence>
<keyword evidence="11" id="KW-1185">Reference proteome</keyword>
<dbReference type="Pfam" id="PF01386">
    <property type="entry name" value="Ribosomal_L25p"/>
    <property type="match status" value="1"/>
</dbReference>
<evidence type="ECO:0000259" key="8">
    <source>
        <dbReference type="Pfam" id="PF14693"/>
    </source>
</evidence>
<dbReference type="Gene3D" id="2.170.120.20">
    <property type="entry name" value="Ribosomal protein L25, beta domain"/>
    <property type="match status" value="1"/>
</dbReference>
<dbReference type="AlphaFoldDB" id="A0A2U1B291"/>